<feature type="transmembrane region" description="Helical" evidence="6">
    <location>
        <begin position="64"/>
        <end position="97"/>
    </location>
</feature>
<protein>
    <submittedName>
        <fullName evidence="7">Uncharacterized protein</fullName>
    </submittedName>
</protein>
<comment type="subcellular location">
    <subcellularLocation>
        <location evidence="1">Cell membrane</location>
        <topology evidence="1">Multi-pass membrane protein</topology>
    </subcellularLocation>
</comment>
<evidence type="ECO:0000256" key="4">
    <source>
        <dbReference type="ARBA" id="ARBA00022989"/>
    </source>
</evidence>
<evidence type="ECO:0000256" key="1">
    <source>
        <dbReference type="ARBA" id="ARBA00004651"/>
    </source>
</evidence>
<sequence length="354" mass="39693">MRRLKEPETTADLLLASKAVIAGTSAWALSVGVLGTDVAFMAPWTALLTVHATVHRSLSRGVQAAVSSAVGMGLAFVILYFLGVNIWTFALVLFIGLMGARLSWIRDEGIAIATTAIFIFTSDDPMFADRFIELILGVSVGIVVNMMVLPPLRDRQAARYVDSINRRMGAVLVDMADEFSESWDVEQADAWLEETQSMSEELNSAWQTVRLARESRRENPRRLLRRKFRDEDDDFDYEAVLNRIDEGISHLRNLTRTMREATWAISSWDDRFRKGWVRIAHDLGEAIADPDGDVQAQNERLDELVTGMSHAGNLPNMQWPMYGAMLSSLRHIIQIFSDVTSSRASRQTPEDNSA</sequence>
<comment type="caution">
    <text evidence="7">The sequence shown here is derived from an EMBL/GenBank/DDBJ whole genome shotgun (WGS) entry which is preliminary data.</text>
</comment>
<feature type="transmembrane region" description="Helical" evidence="6">
    <location>
        <begin position="109"/>
        <end position="128"/>
    </location>
</feature>
<keyword evidence="3 6" id="KW-0812">Transmembrane</keyword>
<keyword evidence="2" id="KW-1003">Cell membrane</keyword>
<evidence type="ECO:0000256" key="3">
    <source>
        <dbReference type="ARBA" id="ARBA00022692"/>
    </source>
</evidence>
<keyword evidence="4 6" id="KW-1133">Transmembrane helix</keyword>
<dbReference type="Proteomes" id="UP000078292">
    <property type="component" value="Unassembled WGS sequence"/>
</dbReference>
<evidence type="ECO:0000313" key="8">
    <source>
        <dbReference type="Proteomes" id="UP000078292"/>
    </source>
</evidence>
<evidence type="ECO:0000256" key="2">
    <source>
        <dbReference type="ARBA" id="ARBA00022475"/>
    </source>
</evidence>
<dbReference type="Pfam" id="PF06081">
    <property type="entry name" value="ArAE_1"/>
    <property type="match status" value="1"/>
</dbReference>
<evidence type="ECO:0000256" key="6">
    <source>
        <dbReference type="SAM" id="Phobius"/>
    </source>
</evidence>
<gene>
    <name evidence="7" type="ORF">A6F49_11315</name>
</gene>
<evidence type="ECO:0000256" key="5">
    <source>
        <dbReference type="ARBA" id="ARBA00023136"/>
    </source>
</evidence>
<dbReference type="AlphaFoldDB" id="A0A1B7LZ58"/>
<feature type="transmembrane region" description="Helical" evidence="6">
    <location>
        <begin position="20"/>
        <end position="44"/>
    </location>
</feature>
<name>A0A1B7LZ58_9MICC</name>
<keyword evidence="8" id="KW-1185">Reference proteome</keyword>
<accession>A0A1B7LZ58</accession>
<proteinExistence type="predicted"/>
<reference evidence="7 8" key="1">
    <citation type="submission" date="2016-04" db="EMBL/GenBank/DDBJ databases">
        <title>First whole genome shotgun sequence of the bacterium Enteractinococcus sp. strain UASWS1574.</title>
        <authorList>
            <person name="Crovadore J."/>
            <person name="Chablais R."/>
            <person name="Lefort F."/>
        </authorList>
    </citation>
    <scope>NUCLEOTIDE SEQUENCE [LARGE SCALE GENOMIC DNA]</scope>
    <source>
        <strain evidence="7 8">UASWS1574</strain>
    </source>
</reference>
<dbReference type="GO" id="GO:0005886">
    <property type="term" value="C:plasma membrane"/>
    <property type="evidence" value="ECO:0007669"/>
    <property type="project" value="UniProtKB-SubCell"/>
</dbReference>
<dbReference type="STRING" id="1837282.A6F49_11315"/>
<evidence type="ECO:0000313" key="7">
    <source>
        <dbReference type="EMBL" id="OAV60678.1"/>
    </source>
</evidence>
<dbReference type="InterPro" id="IPR010343">
    <property type="entry name" value="ArAE_1"/>
</dbReference>
<feature type="transmembrane region" description="Helical" evidence="6">
    <location>
        <begin position="134"/>
        <end position="152"/>
    </location>
</feature>
<dbReference type="EMBL" id="LXEY01000019">
    <property type="protein sequence ID" value="OAV60678.1"/>
    <property type="molecule type" value="Genomic_DNA"/>
</dbReference>
<keyword evidence="5 6" id="KW-0472">Membrane</keyword>
<organism evidence="7 8">
    <name type="scientific">Enteractinococcus helveticum</name>
    <dbReference type="NCBI Taxonomy" id="1837282"/>
    <lineage>
        <taxon>Bacteria</taxon>
        <taxon>Bacillati</taxon>
        <taxon>Actinomycetota</taxon>
        <taxon>Actinomycetes</taxon>
        <taxon>Micrococcales</taxon>
        <taxon>Micrococcaceae</taxon>
    </lineage>
</organism>